<reference evidence="2" key="1">
    <citation type="submission" date="2020-04" db="EMBL/GenBank/DDBJ databases">
        <authorList>
            <person name="Neveu A P."/>
        </authorList>
    </citation>
    <scope>NUCLEOTIDE SEQUENCE</scope>
    <source>
        <tissue evidence="2">Whole embryo</tissue>
    </source>
</reference>
<evidence type="ECO:0000256" key="1">
    <source>
        <dbReference type="SAM" id="MobiDB-lite"/>
    </source>
</evidence>
<dbReference type="EMBL" id="LR788513">
    <property type="protein sequence ID" value="CAB3264375.1"/>
    <property type="molecule type" value="mRNA"/>
</dbReference>
<dbReference type="AlphaFoldDB" id="A0A6F9DN90"/>
<name>A0A6F9DN90_9ASCI</name>
<gene>
    <name evidence="2" type="primary">Nmbr</name>
</gene>
<feature type="compositionally biased region" description="Polar residues" evidence="1">
    <location>
        <begin position="1"/>
        <end position="13"/>
    </location>
</feature>
<organism evidence="2">
    <name type="scientific">Phallusia mammillata</name>
    <dbReference type="NCBI Taxonomy" id="59560"/>
    <lineage>
        <taxon>Eukaryota</taxon>
        <taxon>Metazoa</taxon>
        <taxon>Chordata</taxon>
        <taxon>Tunicata</taxon>
        <taxon>Ascidiacea</taxon>
        <taxon>Phlebobranchia</taxon>
        <taxon>Ascidiidae</taxon>
        <taxon>Phallusia</taxon>
    </lineage>
</organism>
<sequence>MSQNLQKKMPQNLQKKRRPANTNLNKRSRRKVRIWCPVAVCKYLVGCKLSKNIGVNMVISFWSINGELWINHIHNVLSY</sequence>
<protein>
    <submittedName>
        <fullName evidence="2">Neuromedin-B receptor-like</fullName>
    </submittedName>
</protein>
<keyword evidence="2" id="KW-0675">Receptor</keyword>
<evidence type="ECO:0000313" key="2">
    <source>
        <dbReference type="EMBL" id="CAB3264375.1"/>
    </source>
</evidence>
<feature type="region of interest" description="Disordered" evidence="1">
    <location>
        <begin position="1"/>
        <end position="26"/>
    </location>
</feature>
<proteinExistence type="evidence at transcript level"/>
<accession>A0A6F9DN90</accession>